<proteinExistence type="predicted"/>
<reference evidence="8 9" key="1">
    <citation type="submission" date="2017-08" db="EMBL/GenBank/DDBJ databases">
        <title>Complete Genome Sequence of Streptomyces formicae KY5, the formicamycin producer.</title>
        <authorList>
            <person name="Holmes N.A."/>
            <person name="Devine R."/>
            <person name="Qin Z."/>
            <person name="Seipke R.F."/>
            <person name="Wilkinson B."/>
            <person name="Hutchings M.I."/>
        </authorList>
    </citation>
    <scope>NUCLEOTIDE SEQUENCE [LARGE SCALE GENOMIC DNA]</scope>
    <source>
        <strain evidence="8 9">KY5</strain>
    </source>
</reference>
<evidence type="ECO:0000256" key="3">
    <source>
        <dbReference type="ARBA" id="ARBA00022692"/>
    </source>
</evidence>
<dbReference type="PANTHER" id="PTHR32196:SF63">
    <property type="entry name" value="INNER MEMBRANE ABC TRANSPORTER PERMEASE PROTEIN YJFF"/>
    <property type="match status" value="1"/>
</dbReference>
<protein>
    <submittedName>
        <fullName evidence="8">Ribose ABC transport system, permease protein RbsC</fullName>
    </submittedName>
</protein>
<evidence type="ECO:0000256" key="2">
    <source>
        <dbReference type="ARBA" id="ARBA00022475"/>
    </source>
</evidence>
<evidence type="ECO:0000256" key="6">
    <source>
        <dbReference type="SAM" id="MobiDB-lite"/>
    </source>
</evidence>
<dbReference type="GO" id="GO:0022857">
    <property type="term" value="F:transmembrane transporter activity"/>
    <property type="evidence" value="ECO:0007669"/>
    <property type="project" value="InterPro"/>
</dbReference>
<keyword evidence="4 7" id="KW-1133">Transmembrane helix</keyword>
<accession>A0A291QLH7</accession>
<keyword evidence="3 7" id="KW-0812">Transmembrane</keyword>
<feature type="transmembrane region" description="Helical" evidence="7">
    <location>
        <begin position="329"/>
        <end position="346"/>
    </location>
</feature>
<evidence type="ECO:0000256" key="4">
    <source>
        <dbReference type="ARBA" id="ARBA00022989"/>
    </source>
</evidence>
<name>A0A291QLH7_9ACTN</name>
<dbReference type="KEGG" id="sfk:KY5_7369c"/>
<dbReference type="Pfam" id="PF02653">
    <property type="entry name" value="BPD_transp_2"/>
    <property type="match status" value="1"/>
</dbReference>
<evidence type="ECO:0000256" key="5">
    <source>
        <dbReference type="ARBA" id="ARBA00023136"/>
    </source>
</evidence>
<feature type="transmembrane region" description="Helical" evidence="7">
    <location>
        <begin position="76"/>
        <end position="94"/>
    </location>
</feature>
<feature type="transmembrane region" description="Helical" evidence="7">
    <location>
        <begin position="193"/>
        <end position="214"/>
    </location>
</feature>
<comment type="subcellular location">
    <subcellularLocation>
        <location evidence="1">Cell membrane</location>
        <topology evidence="1">Multi-pass membrane protein</topology>
    </subcellularLocation>
</comment>
<dbReference type="CDD" id="cd06579">
    <property type="entry name" value="TM_PBP1_transp_AraH_like"/>
    <property type="match status" value="1"/>
</dbReference>
<evidence type="ECO:0000313" key="9">
    <source>
        <dbReference type="Proteomes" id="UP000221011"/>
    </source>
</evidence>
<dbReference type="RefSeq" id="WP_234363051.1">
    <property type="nucleotide sequence ID" value="NZ_CP022685.1"/>
</dbReference>
<keyword evidence="9" id="KW-1185">Reference proteome</keyword>
<feature type="transmembrane region" description="Helical" evidence="7">
    <location>
        <begin position="152"/>
        <end position="170"/>
    </location>
</feature>
<sequence length="352" mass="36078">MTTHPTPTDPVPPPSTPPIPSAPAPSWQDEATGPTRSERLSALAQQHGALVTLVVAVFAAWLSFDTFLTTDNLSNMAVSSAFLAVVALGMTFVIVTGGIDLSVGSLFALGGVLAAWGSRYGTAVALLLPLAACALIGLVNGLLIARSRLAPFIVTLAAMLGARGILLAVTDEGSRTYLVDKDSFFAKLGQGEALGVGVPVWITLALFVAGAVTLRRSRFGQYVYAVGGNEDAAALMGAPVARTKIAVYTLSGLCAGLAGALNAAWLVSGVTILGSGMELEAISAVVIGGTLLTGGFGFISGSLVGVLLLKVIQNVINQIGSLDSAYQQVVSGGFLAVVVMAQTWLGRRRRVL</sequence>
<feature type="transmembrane region" description="Helical" evidence="7">
    <location>
        <begin position="285"/>
        <end position="309"/>
    </location>
</feature>
<dbReference type="EMBL" id="CP022685">
    <property type="protein sequence ID" value="ATL32387.1"/>
    <property type="molecule type" value="Genomic_DNA"/>
</dbReference>
<feature type="transmembrane region" description="Helical" evidence="7">
    <location>
        <begin position="124"/>
        <end position="145"/>
    </location>
</feature>
<dbReference type="AlphaFoldDB" id="A0A291QLH7"/>
<feature type="compositionally biased region" description="Pro residues" evidence="6">
    <location>
        <begin position="7"/>
        <end position="23"/>
    </location>
</feature>
<evidence type="ECO:0000313" key="8">
    <source>
        <dbReference type="EMBL" id="ATL32387.1"/>
    </source>
</evidence>
<dbReference type="GO" id="GO:0005886">
    <property type="term" value="C:plasma membrane"/>
    <property type="evidence" value="ECO:0007669"/>
    <property type="project" value="UniProtKB-SubCell"/>
</dbReference>
<dbReference type="Proteomes" id="UP000221011">
    <property type="component" value="Chromosome"/>
</dbReference>
<dbReference type="InterPro" id="IPR001851">
    <property type="entry name" value="ABC_transp_permease"/>
</dbReference>
<evidence type="ECO:0000256" key="7">
    <source>
        <dbReference type="SAM" id="Phobius"/>
    </source>
</evidence>
<feature type="transmembrane region" description="Helical" evidence="7">
    <location>
        <begin position="47"/>
        <end position="64"/>
    </location>
</feature>
<keyword evidence="5 7" id="KW-0472">Membrane</keyword>
<feature type="transmembrane region" description="Helical" evidence="7">
    <location>
        <begin position="245"/>
        <end position="265"/>
    </location>
</feature>
<organism evidence="8 9">
    <name type="scientific">Streptomyces formicae</name>
    <dbReference type="NCBI Taxonomy" id="1616117"/>
    <lineage>
        <taxon>Bacteria</taxon>
        <taxon>Bacillati</taxon>
        <taxon>Actinomycetota</taxon>
        <taxon>Actinomycetes</taxon>
        <taxon>Kitasatosporales</taxon>
        <taxon>Streptomycetaceae</taxon>
        <taxon>Streptomyces</taxon>
    </lineage>
</organism>
<gene>
    <name evidence="8" type="ORF">KY5_7369c</name>
</gene>
<keyword evidence="2" id="KW-1003">Cell membrane</keyword>
<dbReference type="PANTHER" id="PTHR32196">
    <property type="entry name" value="ABC TRANSPORTER PERMEASE PROTEIN YPHD-RELATED-RELATED"/>
    <property type="match status" value="1"/>
</dbReference>
<feature type="region of interest" description="Disordered" evidence="6">
    <location>
        <begin position="1"/>
        <end position="37"/>
    </location>
</feature>
<evidence type="ECO:0000256" key="1">
    <source>
        <dbReference type="ARBA" id="ARBA00004651"/>
    </source>
</evidence>